<dbReference type="RefSeq" id="WP_307342499.1">
    <property type="nucleotide sequence ID" value="NZ_JAUSUD010000012.1"/>
</dbReference>
<dbReference type="Gene3D" id="1.25.40.10">
    <property type="entry name" value="Tetratricopeptide repeat domain"/>
    <property type="match status" value="2"/>
</dbReference>
<dbReference type="PROSITE" id="PS00107">
    <property type="entry name" value="PROTEIN_KINASE_ATP"/>
    <property type="match status" value="1"/>
</dbReference>
<keyword evidence="4 6" id="KW-0067">ATP-binding</keyword>
<keyword evidence="3 8" id="KW-0418">Kinase</keyword>
<dbReference type="PROSITE" id="PS50011">
    <property type="entry name" value="PROTEIN_KINASE_DOM"/>
    <property type="match status" value="1"/>
</dbReference>
<feature type="binding site" evidence="6">
    <location>
        <position position="42"/>
    </location>
    <ligand>
        <name>ATP</name>
        <dbReference type="ChEBI" id="CHEBI:30616"/>
    </ligand>
</feature>
<evidence type="ECO:0000256" key="4">
    <source>
        <dbReference type="ARBA" id="ARBA00022840"/>
    </source>
</evidence>
<evidence type="ECO:0000256" key="5">
    <source>
        <dbReference type="PROSITE-ProRule" id="PRU00339"/>
    </source>
</evidence>
<name>A0ABT9ZGQ9_9BACI</name>
<dbReference type="CDD" id="cd14014">
    <property type="entry name" value="STKc_PknB_like"/>
    <property type="match status" value="1"/>
</dbReference>
<dbReference type="InterPro" id="IPR017441">
    <property type="entry name" value="Protein_kinase_ATP_BS"/>
</dbReference>
<evidence type="ECO:0000256" key="1">
    <source>
        <dbReference type="ARBA" id="ARBA00022679"/>
    </source>
</evidence>
<evidence type="ECO:0000256" key="6">
    <source>
        <dbReference type="PROSITE-ProRule" id="PRU10141"/>
    </source>
</evidence>
<dbReference type="SUPFAM" id="SSF48452">
    <property type="entry name" value="TPR-like"/>
    <property type="match status" value="2"/>
</dbReference>
<proteinExistence type="predicted"/>
<dbReference type="SMART" id="SM00028">
    <property type="entry name" value="TPR"/>
    <property type="match status" value="5"/>
</dbReference>
<feature type="repeat" description="TPR" evidence="5">
    <location>
        <begin position="375"/>
        <end position="408"/>
    </location>
</feature>
<dbReference type="SMART" id="SM00220">
    <property type="entry name" value="S_TKc"/>
    <property type="match status" value="1"/>
</dbReference>
<dbReference type="PANTHER" id="PTHR43289:SF34">
    <property type="entry name" value="SERINE_THREONINE-PROTEIN KINASE YBDM-RELATED"/>
    <property type="match status" value="1"/>
</dbReference>
<dbReference type="PANTHER" id="PTHR43289">
    <property type="entry name" value="MITOGEN-ACTIVATED PROTEIN KINASE KINASE KINASE 20-RELATED"/>
    <property type="match status" value="1"/>
</dbReference>
<dbReference type="PROSITE" id="PS50005">
    <property type="entry name" value="TPR"/>
    <property type="match status" value="1"/>
</dbReference>
<gene>
    <name evidence="8" type="ORF">J2S19_002758</name>
</gene>
<dbReference type="InterPro" id="IPR000719">
    <property type="entry name" value="Prot_kinase_dom"/>
</dbReference>
<dbReference type="Gene3D" id="1.10.510.10">
    <property type="entry name" value="Transferase(Phosphotransferase) domain 1"/>
    <property type="match status" value="1"/>
</dbReference>
<evidence type="ECO:0000313" key="8">
    <source>
        <dbReference type="EMBL" id="MDQ0231475.1"/>
    </source>
</evidence>
<sequence length="662" mass="75618">MDLKIGQLFDEKYKILNVLGKGGMGKVYLAQNVKLGTLWAIKQVYKRPDSPVDFLAEPNIMKKLNHPSLPRIFDIIDDDNSIFIVLDYVEGVSLDKELRTVGHFSEQEVVEWAKQICDVYIYLHEHKPNPIIYRDMKPSNLMKAPDGTIKVIDFGIAREYKEESAGDTQILGTPGYAAPEQRQSQTSERSDIYSLGVTLYHLVTGLSPSSIYEFKPIRDLDATLSEGLEEILEKMLRNDPAERYQSARELLDDLQNIEKKSTIYKKARQKRRINLVSSLVSLCLFSYLTLTGFDEIKAERIADYEKLVEIGNSLTDNFEFEKADKEFAKAVEKLPEKLDAYIGSARNQYMKGNYPKTITMLQDVLDKVPGASSHADIAYLIGSAYFEQNDYKQAAAQLNKASSLNPNEETYLRDLAVVLAKDEQLAEAEKILQSITDKGIDEEGTWYVNGEILTAQGEFEAAVESFNNVLTNGKDPSLKAKTALTMAQLYKDNKGPLNDEAIDKRLNVLAIGLEQSVKTYELLLTEKQAEAYYEKAIYEGNDETYFVKAIDQFQSLIDRGYERSYLYKNIAIMYQVMDDYAKAEQTLEAMKEKYPTDYTVYYQLAMLYADMENEKPNNERNYEKTVENYELALRYSPEKAATPELQPLIKLIEELKENNFIE</sequence>
<dbReference type="InterPro" id="IPR018704">
    <property type="entry name" value="SecYEG/CpoB_TPR"/>
</dbReference>
<dbReference type="Pfam" id="PF09976">
    <property type="entry name" value="TPR_21"/>
    <property type="match status" value="1"/>
</dbReference>
<dbReference type="InterPro" id="IPR011009">
    <property type="entry name" value="Kinase-like_dom_sf"/>
</dbReference>
<keyword evidence="1 8" id="KW-0808">Transferase</keyword>
<evidence type="ECO:0000256" key="2">
    <source>
        <dbReference type="ARBA" id="ARBA00022741"/>
    </source>
</evidence>
<evidence type="ECO:0000259" key="7">
    <source>
        <dbReference type="PROSITE" id="PS50011"/>
    </source>
</evidence>
<dbReference type="InterPro" id="IPR019734">
    <property type="entry name" value="TPR_rpt"/>
</dbReference>
<comment type="caution">
    <text evidence="8">The sequence shown here is derived from an EMBL/GenBank/DDBJ whole genome shotgun (WGS) entry which is preliminary data.</text>
</comment>
<feature type="domain" description="Protein kinase" evidence="7">
    <location>
        <begin position="13"/>
        <end position="257"/>
    </location>
</feature>
<evidence type="ECO:0000256" key="3">
    <source>
        <dbReference type="ARBA" id="ARBA00022777"/>
    </source>
</evidence>
<dbReference type="GO" id="GO:0004674">
    <property type="term" value="F:protein serine/threonine kinase activity"/>
    <property type="evidence" value="ECO:0007669"/>
    <property type="project" value="UniProtKB-EC"/>
</dbReference>
<dbReference type="EC" id="2.7.11.1" evidence="8"/>
<dbReference type="EMBL" id="JAUSUD010000012">
    <property type="protein sequence ID" value="MDQ0231475.1"/>
    <property type="molecule type" value="Genomic_DNA"/>
</dbReference>
<keyword evidence="5" id="KW-0802">TPR repeat</keyword>
<evidence type="ECO:0000313" key="9">
    <source>
        <dbReference type="Proteomes" id="UP001234495"/>
    </source>
</evidence>
<dbReference type="SUPFAM" id="SSF56112">
    <property type="entry name" value="Protein kinase-like (PK-like)"/>
    <property type="match status" value="1"/>
</dbReference>
<reference evidence="8 9" key="1">
    <citation type="submission" date="2023-07" db="EMBL/GenBank/DDBJ databases">
        <title>Genomic Encyclopedia of Type Strains, Phase IV (KMG-IV): sequencing the most valuable type-strain genomes for metagenomic binning, comparative biology and taxonomic classification.</title>
        <authorList>
            <person name="Goeker M."/>
        </authorList>
    </citation>
    <scope>NUCLEOTIDE SEQUENCE [LARGE SCALE GENOMIC DNA]</scope>
    <source>
        <strain evidence="8 9">DSM 29005</strain>
    </source>
</reference>
<keyword evidence="9" id="KW-1185">Reference proteome</keyword>
<protein>
    <submittedName>
        <fullName evidence="8">Serine/threonine-protein kinase</fullName>
        <ecNumber evidence="8">2.7.11.1</ecNumber>
    </submittedName>
</protein>
<keyword evidence="2 6" id="KW-0547">Nucleotide-binding</keyword>
<organism evidence="8 9">
    <name type="scientific">Metabacillus malikii</name>
    <dbReference type="NCBI Taxonomy" id="1504265"/>
    <lineage>
        <taxon>Bacteria</taxon>
        <taxon>Bacillati</taxon>
        <taxon>Bacillota</taxon>
        <taxon>Bacilli</taxon>
        <taxon>Bacillales</taxon>
        <taxon>Bacillaceae</taxon>
        <taxon>Metabacillus</taxon>
    </lineage>
</organism>
<dbReference type="Proteomes" id="UP001234495">
    <property type="component" value="Unassembled WGS sequence"/>
</dbReference>
<dbReference type="Pfam" id="PF00069">
    <property type="entry name" value="Pkinase"/>
    <property type="match status" value="1"/>
</dbReference>
<dbReference type="InterPro" id="IPR011990">
    <property type="entry name" value="TPR-like_helical_dom_sf"/>
</dbReference>
<accession>A0ABT9ZGQ9</accession>